<protein>
    <recommendedName>
        <fullName evidence="3">Takeout/JHBP like protein</fullName>
    </recommendedName>
</protein>
<dbReference type="Pfam" id="PF16984">
    <property type="entry name" value="Grp7_allergen"/>
    <property type="match status" value="1"/>
</dbReference>
<dbReference type="AlphaFoldDB" id="A0A212F8X3"/>
<dbReference type="STRING" id="278856.A0A212F8X3"/>
<keyword evidence="2" id="KW-1185">Reference proteome</keyword>
<evidence type="ECO:0000313" key="2">
    <source>
        <dbReference type="Proteomes" id="UP000007151"/>
    </source>
</evidence>
<evidence type="ECO:0000313" key="1">
    <source>
        <dbReference type="EMBL" id="OWR50173.1"/>
    </source>
</evidence>
<comment type="caution">
    <text evidence="1">The sequence shown here is derived from an EMBL/GenBank/DDBJ whole genome shotgun (WGS) entry which is preliminary data.</text>
</comment>
<proteinExistence type="predicted"/>
<sequence length="117" mass="13555">MILAQPLDTRKKPEFRDLDLDVGNIQVRFDGAGTFDYVVEFAVNILPNLLRYQIVDALEGPIIEKIQQELNKINVEEMIKQELPKVDEMQETGFKLSALQIQNEDEESYGDDDFFNF</sequence>
<dbReference type="KEGG" id="dpl:KGM_208699"/>
<dbReference type="Proteomes" id="UP000007151">
    <property type="component" value="Unassembled WGS sequence"/>
</dbReference>
<gene>
    <name evidence="1" type="ORF">KGM_208699</name>
</gene>
<evidence type="ECO:0008006" key="3">
    <source>
        <dbReference type="Google" id="ProtNLM"/>
    </source>
</evidence>
<accession>A0A212F8X3</accession>
<dbReference type="EMBL" id="AGBW02009663">
    <property type="protein sequence ID" value="OWR50173.1"/>
    <property type="molecule type" value="Genomic_DNA"/>
</dbReference>
<dbReference type="InParanoid" id="A0A212F8X3"/>
<dbReference type="InterPro" id="IPR020234">
    <property type="entry name" value="Mite_allergen_group-7"/>
</dbReference>
<name>A0A212F8X3_DANPL</name>
<organism evidence="1 2">
    <name type="scientific">Danaus plexippus plexippus</name>
    <dbReference type="NCBI Taxonomy" id="278856"/>
    <lineage>
        <taxon>Eukaryota</taxon>
        <taxon>Metazoa</taxon>
        <taxon>Ecdysozoa</taxon>
        <taxon>Arthropoda</taxon>
        <taxon>Hexapoda</taxon>
        <taxon>Insecta</taxon>
        <taxon>Pterygota</taxon>
        <taxon>Neoptera</taxon>
        <taxon>Endopterygota</taxon>
        <taxon>Lepidoptera</taxon>
        <taxon>Glossata</taxon>
        <taxon>Ditrysia</taxon>
        <taxon>Papilionoidea</taxon>
        <taxon>Nymphalidae</taxon>
        <taxon>Danainae</taxon>
        <taxon>Danaini</taxon>
        <taxon>Danaina</taxon>
        <taxon>Danaus</taxon>
        <taxon>Danaus</taxon>
    </lineage>
</organism>
<reference evidence="1 2" key="1">
    <citation type="journal article" date="2011" name="Cell">
        <title>The monarch butterfly genome yields insights into long-distance migration.</title>
        <authorList>
            <person name="Zhan S."/>
            <person name="Merlin C."/>
            <person name="Boore J.L."/>
            <person name="Reppert S.M."/>
        </authorList>
    </citation>
    <scope>NUCLEOTIDE SEQUENCE [LARGE SCALE GENOMIC DNA]</scope>
    <source>
        <strain evidence="1">F-2</strain>
    </source>
</reference>